<evidence type="ECO:0000259" key="3">
    <source>
        <dbReference type="Pfam" id="PF23227"/>
    </source>
</evidence>
<dbReference type="Proteomes" id="UP000013456">
    <property type="component" value="Chromosome 13"/>
</dbReference>
<dbReference type="InterPro" id="IPR045206">
    <property type="entry name" value="Maestro_heat-like_prot"/>
</dbReference>
<evidence type="ECO:0000256" key="1">
    <source>
        <dbReference type="ARBA" id="ARBA00022737"/>
    </source>
</evidence>
<dbReference type="EMBL" id="CM001265">
    <property type="protein sequence ID" value="EHH22062.1"/>
    <property type="molecule type" value="Genomic_DNA"/>
</dbReference>
<organism evidence="4">
    <name type="scientific">Macaca mulatta</name>
    <name type="common">Rhesus macaque</name>
    <dbReference type="NCBI Taxonomy" id="9544"/>
    <lineage>
        <taxon>Eukaryota</taxon>
        <taxon>Metazoa</taxon>
        <taxon>Chordata</taxon>
        <taxon>Craniata</taxon>
        <taxon>Vertebrata</taxon>
        <taxon>Euteleostomi</taxon>
        <taxon>Mammalia</taxon>
        <taxon>Eutheria</taxon>
        <taxon>Euarchontoglires</taxon>
        <taxon>Primates</taxon>
        <taxon>Haplorrhini</taxon>
        <taxon>Catarrhini</taxon>
        <taxon>Cercopithecidae</taxon>
        <taxon>Cercopithecinae</taxon>
        <taxon>Macaca</taxon>
    </lineage>
</organism>
<protein>
    <submittedName>
        <fullName evidence="4">Uncharacterized protein</fullName>
    </submittedName>
</protein>
<dbReference type="InterPro" id="IPR048465">
    <property type="entry name" value="Maestro-like_HEAT"/>
</dbReference>
<dbReference type="SUPFAM" id="SSF48371">
    <property type="entry name" value="ARM repeat"/>
    <property type="match status" value="1"/>
</dbReference>
<feature type="domain" description="Maestro/Maestro-like HEAT-repeats" evidence="3">
    <location>
        <begin position="791"/>
        <end position="905"/>
    </location>
</feature>
<reference evidence="4" key="1">
    <citation type="journal article" date="2011" name="Nat. Biotechnol.">
        <title>Genome sequencing and comparison of two nonhuman primate animal models, the cynomolgus and Chinese rhesus macaques.</title>
        <authorList>
            <person name="Yan G."/>
            <person name="Zhang G."/>
            <person name="Fang X."/>
            <person name="Zhang Y."/>
            <person name="Li C."/>
            <person name="Ling F."/>
            <person name="Cooper D.N."/>
            <person name="Li Q."/>
            <person name="Li Y."/>
            <person name="van Gool A.J."/>
            <person name="Du H."/>
            <person name="Chen J."/>
            <person name="Chen R."/>
            <person name="Zhang P."/>
            <person name="Huang Z."/>
            <person name="Thompson J.R."/>
            <person name="Meng Y."/>
            <person name="Bai Y."/>
            <person name="Wang J."/>
            <person name="Zhuo M."/>
            <person name="Wang T."/>
            <person name="Huang Y."/>
            <person name="Wei L."/>
            <person name="Li J."/>
            <person name="Wang Z."/>
            <person name="Hu H."/>
            <person name="Yang P."/>
            <person name="Le L."/>
            <person name="Stenson P.D."/>
            <person name="Li B."/>
            <person name="Liu X."/>
            <person name="Ball E.V."/>
            <person name="An N."/>
            <person name="Huang Q."/>
            <person name="Zhang Y."/>
            <person name="Fan W."/>
            <person name="Zhang X."/>
            <person name="Li Y."/>
            <person name="Wang W."/>
            <person name="Katze M.G."/>
            <person name="Su B."/>
            <person name="Nielsen R."/>
            <person name="Yang H."/>
            <person name="Wang J."/>
            <person name="Wang X."/>
            <person name="Wang J."/>
        </authorList>
    </citation>
    <scope>NUCLEOTIDE SEQUENCE [LARGE SCALE GENOMIC DNA]</scope>
    <source>
        <strain evidence="4">CR-5</strain>
    </source>
</reference>
<dbReference type="InterPro" id="IPR055406">
    <property type="entry name" value="HEAT_Maestro"/>
</dbReference>
<dbReference type="Gene3D" id="1.25.10.10">
    <property type="entry name" value="Leucine-rich Repeat Variant"/>
    <property type="match status" value="1"/>
</dbReference>
<dbReference type="Pfam" id="PF23227">
    <property type="entry name" value="HEAT_MROH2B_C"/>
    <property type="match status" value="2"/>
</dbReference>
<dbReference type="AlphaFoldDB" id="G7N9W5"/>
<feature type="domain" description="Maestro-like HEAT-repeats" evidence="2">
    <location>
        <begin position="180"/>
        <end position="405"/>
    </location>
</feature>
<accession>G7N9W5</accession>
<feature type="domain" description="Maestro/Maestro-like HEAT-repeats" evidence="3">
    <location>
        <begin position="640"/>
        <end position="755"/>
    </location>
</feature>
<name>G7N9W5_MACMU</name>
<sequence>MNPSSTKRKSKRVTFEPSTLQASWKSHLQGLCQLEREAYAFILEFLEEEHMSEFAKLKFLSAVETLSSAVRAQADGNMDNYYPKAILAKKIEILILEESTEILMGNMRQQAMLCIVALRCLSCPYPSERLVSGAENIWTVQALDDMLQALVMDGMNPNMLILQHFLEIILPWSSLSDKVHEQMRALGTISRLLRFICGFPELSHMEEFSMSGKLMSIFGLFCMDCNHEISKEASEALHYLFKILVLQRNTVSPGSMSLWRPEALGQTQVGMLASWRQLFFFLQFFKKYLTPEERADMIMVSMEAMTNTSRHDISAASKMLKMILKYTIPEIGKVPEIIQYIYYHMNSITETTAQKTIKKILYLLSQYYTDEVILTLLKIEDQSQKGVCRPWEILASFPKGYEMIMDYLLQRLTPHQRSKDQEPRHRTEISPLIATRAIHELLLEPSRRMEVQSFFSSLFMALLFQISFLVVEVDTEISQDQQHIAECVDPISSTVEALKTLMRSSGYGDYVSSIQRHGGWWLLVNPERHYDGVTVLARSLVINNCWHNRPLFSSIIRFLQDPDCKNHLTALVFLTELLQCPDVAALVDDFTTHILANWFKSEEPAIVKPLLQMLEVFAKHENMVKWGKGVISPAPRSLSHCCPQVRRLRILQPYVLNYCYSSNSDIVLETLLVLKNLLSHLTWRHSSSFLIQLTFTLVPFFEEVSEHLRLAAFEIYESLLAKVKKRGLVFPLKHQILNLLVPLVLHLRDVNTDVALVRGQALEPGLQSPFSWEVNAKHGPTPQLLMLSLLVSQICRSALCHTAAMLGWSKLKAVFAEKDVWNILGALLEQETNKALWFLKQCVALFKSPQVPIRWAAVWFAGQIIQTLDLEEIDEIEEAYTALRHMQRDSDPMVSCLTTQTVYILEAKKKLLLAKAPTSCFCRRRPQRHYF</sequence>
<dbReference type="InterPro" id="IPR011989">
    <property type="entry name" value="ARM-like"/>
</dbReference>
<dbReference type="PANTHER" id="PTHR23120">
    <property type="entry name" value="MAESTRO-RELATED HEAT DOMAIN-CONTAINING"/>
    <property type="match status" value="1"/>
</dbReference>
<gene>
    <name evidence="4" type="ORF">EGK_05252</name>
</gene>
<dbReference type="Pfam" id="PF21047">
    <property type="entry name" value="HEAT_Maestro"/>
    <property type="match status" value="1"/>
</dbReference>
<keyword evidence="1" id="KW-0677">Repeat</keyword>
<dbReference type="InterPro" id="IPR016024">
    <property type="entry name" value="ARM-type_fold"/>
</dbReference>
<dbReference type="PANTHER" id="PTHR23120:SF42">
    <property type="entry name" value="MAESTRO HEAT-LIKE REPEAT FAMILY MEMBER 3"/>
    <property type="match status" value="1"/>
</dbReference>
<evidence type="ECO:0000259" key="2">
    <source>
        <dbReference type="Pfam" id="PF21047"/>
    </source>
</evidence>
<proteinExistence type="predicted"/>
<evidence type="ECO:0000313" key="4">
    <source>
        <dbReference type="EMBL" id="EHH22062.1"/>
    </source>
</evidence>